<keyword evidence="3" id="KW-1185">Reference proteome</keyword>
<feature type="region of interest" description="Disordered" evidence="1">
    <location>
        <begin position="387"/>
        <end position="406"/>
    </location>
</feature>
<dbReference type="Pfam" id="PF08618">
    <property type="entry name" value="Opi1"/>
    <property type="match status" value="1"/>
</dbReference>
<dbReference type="GO" id="GO:0008654">
    <property type="term" value="P:phospholipid biosynthetic process"/>
    <property type="evidence" value="ECO:0007669"/>
    <property type="project" value="TreeGrafter"/>
</dbReference>
<feature type="compositionally biased region" description="Basic and acidic residues" evidence="1">
    <location>
        <begin position="259"/>
        <end position="272"/>
    </location>
</feature>
<dbReference type="PANTHER" id="PTHR38406:SF1">
    <property type="entry name" value="TRANSCRIPTIONAL REPRESSOR OPI1"/>
    <property type="match status" value="1"/>
</dbReference>
<name>A0AB34L0P9_9PEZI</name>
<gene>
    <name evidence="2" type="ORF">WHR41_01459</name>
</gene>
<accession>A0AB34L0P9</accession>
<evidence type="ECO:0000313" key="2">
    <source>
        <dbReference type="EMBL" id="KAL1589751.1"/>
    </source>
</evidence>
<dbReference type="InterPro" id="IPR013927">
    <property type="entry name" value="TF_Opi1_Ccg-8"/>
</dbReference>
<dbReference type="GO" id="GO:0005634">
    <property type="term" value="C:nucleus"/>
    <property type="evidence" value="ECO:0007669"/>
    <property type="project" value="TreeGrafter"/>
</dbReference>
<dbReference type="EMBL" id="JAAQHG020000004">
    <property type="protein sequence ID" value="KAL1589751.1"/>
    <property type="molecule type" value="Genomic_DNA"/>
</dbReference>
<evidence type="ECO:0000256" key="1">
    <source>
        <dbReference type="SAM" id="MobiDB-lite"/>
    </source>
</evidence>
<dbReference type="GeneID" id="96002903"/>
<organism evidence="2 3">
    <name type="scientific">Cladosporium halotolerans</name>
    <dbReference type="NCBI Taxonomy" id="1052096"/>
    <lineage>
        <taxon>Eukaryota</taxon>
        <taxon>Fungi</taxon>
        <taxon>Dikarya</taxon>
        <taxon>Ascomycota</taxon>
        <taxon>Pezizomycotina</taxon>
        <taxon>Dothideomycetes</taxon>
        <taxon>Dothideomycetidae</taxon>
        <taxon>Cladosporiales</taxon>
        <taxon>Cladosporiaceae</taxon>
        <taxon>Cladosporium</taxon>
    </lineage>
</organism>
<evidence type="ECO:0008006" key="4">
    <source>
        <dbReference type="Google" id="ProtNLM"/>
    </source>
</evidence>
<dbReference type="Proteomes" id="UP000803884">
    <property type="component" value="Unassembled WGS sequence"/>
</dbReference>
<reference evidence="2 3" key="1">
    <citation type="journal article" date="2020" name="Microbiol. Resour. Announc.">
        <title>Draft Genome Sequence of a Cladosporium Species Isolated from the Mesophotic Ascidian Didemnum maculosum.</title>
        <authorList>
            <person name="Gioti A."/>
            <person name="Siaperas R."/>
            <person name="Nikolaivits E."/>
            <person name="Le Goff G."/>
            <person name="Ouazzani J."/>
            <person name="Kotoulas G."/>
            <person name="Topakas E."/>
        </authorList>
    </citation>
    <scope>NUCLEOTIDE SEQUENCE [LARGE SCALE GENOMIC DNA]</scope>
    <source>
        <strain evidence="2 3">TM138-S3</strain>
    </source>
</reference>
<feature type="region of interest" description="Disordered" evidence="1">
    <location>
        <begin position="259"/>
        <end position="325"/>
    </location>
</feature>
<feature type="compositionally biased region" description="Basic and acidic residues" evidence="1">
    <location>
        <begin position="35"/>
        <end position="45"/>
    </location>
</feature>
<sequence>MEGLEQRLRDSGQQQQQQHHHATHDPSELSFPQVPRHELGSHKPGNDITLPDLRTVLSPQFEAHANASAEAFAARGSPVSARSLPPIDIGNNAGFANGTRTSIDAAMASPSEAGSMRGEDERGRRAKSVISMEDPDVRLAAEALSGLGNPDFVRSPTNMPRQTMSPQSNTLISTSSRDAEMENEPLLQLFASKHPWVGGTMNASINSSMFVYNTTKHYSPRFVQYGANLVERNIATPMVNTVGSVGRYTGVESGLRRYLDERRPHDVEKGDEDRMDIDSPDGVRRDSVDNLPPYRASKPPSYREEYSPAAMDRSQERPPHNRSWSSQVAGQMFVMTSGLGVALSVTSRRSLQYCLQALGQATVHIATVSDALKMVLEQYDEARDSWHKQNEKSLEAGQRPKTPDHDEAARRLADIIKKHSDDIWTTLKHVTNYVSSSAGGALPENARHFVTNQLMSLPQRWRLVSANQTGESETSRGAHRMIAFATEGLDMMSQVSHVVKATLESAERWLERVGRRGDMEYQNQHHQGHLDEKVQADRQGQYT</sequence>
<protein>
    <recommendedName>
        <fullName evidence="4">Opi1-domain-containing protein</fullName>
    </recommendedName>
</protein>
<comment type="caution">
    <text evidence="2">The sequence shown here is derived from an EMBL/GenBank/DDBJ whole genome shotgun (WGS) entry which is preliminary data.</text>
</comment>
<dbReference type="PANTHER" id="PTHR38406">
    <property type="entry name" value="TRANSCRIPTIONAL REPRESSOR OPI1"/>
    <property type="match status" value="1"/>
</dbReference>
<evidence type="ECO:0000313" key="3">
    <source>
        <dbReference type="Proteomes" id="UP000803884"/>
    </source>
</evidence>
<proteinExistence type="predicted"/>
<dbReference type="GO" id="GO:0006357">
    <property type="term" value="P:regulation of transcription by RNA polymerase II"/>
    <property type="evidence" value="ECO:0007669"/>
    <property type="project" value="TreeGrafter"/>
</dbReference>
<dbReference type="GO" id="GO:0005783">
    <property type="term" value="C:endoplasmic reticulum"/>
    <property type="evidence" value="ECO:0007669"/>
    <property type="project" value="TreeGrafter"/>
</dbReference>
<feature type="region of interest" description="Disordered" evidence="1">
    <location>
        <begin position="1"/>
        <end position="51"/>
    </location>
</feature>
<feature type="compositionally biased region" description="Basic and acidic residues" evidence="1">
    <location>
        <begin position="1"/>
        <end position="10"/>
    </location>
</feature>
<dbReference type="GO" id="GO:0003714">
    <property type="term" value="F:transcription corepressor activity"/>
    <property type="evidence" value="ECO:0007669"/>
    <property type="project" value="InterPro"/>
</dbReference>
<dbReference type="AlphaFoldDB" id="A0AB34L0P9"/>
<feature type="region of interest" description="Disordered" evidence="1">
    <location>
        <begin position="521"/>
        <end position="543"/>
    </location>
</feature>
<dbReference type="RefSeq" id="XP_069232856.1">
    <property type="nucleotide sequence ID" value="XM_069370065.1"/>
</dbReference>
<dbReference type="GO" id="GO:0030968">
    <property type="term" value="P:endoplasmic reticulum unfolded protein response"/>
    <property type="evidence" value="ECO:0007669"/>
    <property type="project" value="TreeGrafter"/>
</dbReference>